<dbReference type="EMBL" id="JAIWYP010000013">
    <property type="protein sequence ID" value="KAH3715411.1"/>
    <property type="molecule type" value="Genomic_DNA"/>
</dbReference>
<protein>
    <submittedName>
        <fullName evidence="2">Uncharacterized protein</fullName>
    </submittedName>
</protein>
<organism evidence="2 3">
    <name type="scientific">Dreissena polymorpha</name>
    <name type="common">Zebra mussel</name>
    <name type="synonym">Mytilus polymorpha</name>
    <dbReference type="NCBI Taxonomy" id="45954"/>
    <lineage>
        <taxon>Eukaryota</taxon>
        <taxon>Metazoa</taxon>
        <taxon>Spiralia</taxon>
        <taxon>Lophotrochozoa</taxon>
        <taxon>Mollusca</taxon>
        <taxon>Bivalvia</taxon>
        <taxon>Autobranchia</taxon>
        <taxon>Heteroconchia</taxon>
        <taxon>Euheterodonta</taxon>
        <taxon>Imparidentia</taxon>
        <taxon>Neoheterodontei</taxon>
        <taxon>Myida</taxon>
        <taxon>Dreissenoidea</taxon>
        <taxon>Dreissenidae</taxon>
        <taxon>Dreissena</taxon>
    </lineage>
</organism>
<feature type="compositionally biased region" description="Polar residues" evidence="1">
    <location>
        <begin position="1"/>
        <end position="11"/>
    </location>
</feature>
<accession>A0A9D4C1F7</accession>
<name>A0A9D4C1F7_DREPO</name>
<evidence type="ECO:0000256" key="1">
    <source>
        <dbReference type="SAM" id="MobiDB-lite"/>
    </source>
</evidence>
<dbReference type="AlphaFoldDB" id="A0A9D4C1F7"/>
<reference evidence="2" key="2">
    <citation type="submission" date="2020-11" db="EMBL/GenBank/DDBJ databases">
        <authorList>
            <person name="McCartney M.A."/>
            <person name="Auch B."/>
            <person name="Kono T."/>
            <person name="Mallez S."/>
            <person name="Becker A."/>
            <person name="Gohl D.M."/>
            <person name="Silverstein K.A.T."/>
            <person name="Koren S."/>
            <person name="Bechman K.B."/>
            <person name="Herman A."/>
            <person name="Abrahante J.E."/>
            <person name="Garbe J."/>
        </authorList>
    </citation>
    <scope>NUCLEOTIDE SEQUENCE</scope>
    <source>
        <strain evidence="2">Duluth1</strain>
        <tissue evidence="2">Whole animal</tissue>
    </source>
</reference>
<dbReference type="Proteomes" id="UP000828390">
    <property type="component" value="Unassembled WGS sequence"/>
</dbReference>
<evidence type="ECO:0000313" key="3">
    <source>
        <dbReference type="Proteomes" id="UP000828390"/>
    </source>
</evidence>
<gene>
    <name evidence="2" type="ORF">DPMN_058120</name>
</gene>
<proteinExistence type="predicted"/>
<keyword evidence="3" id="KW-1185">Reference proteome</keyword>
<reference evidence="2" key="1">
    <citation type="journal article" date="2019" name="bioRxiv">
        <title>The Genome of the Zebra Mussel, Dreissena polymorpha: A Resource for Invasive Species Research.</title>
        <authorList>
            <person name="McCartney M.A."/>
            <person name="Auch B."/>
            <person name="Kono T."/>
            <person name="Mallez S."/>
            <person name="Zhang Y."/>
            <person name="Obille A."/>
            <person name="Becker A."/>
            <person name="Abrahante J.E."/>
            <person name="Garbe J."/>
            <person name="Badalamenti J.P."/>
            <person name="Herman A."/>
            <person name="Mangelson H."/>
            <person name="Liachko I."/>
            <person name="Sullivan S."/>
            <person name="Sone E.D."/>
            <person name="Koren S."/>
            <person name="Silverstein K.A.T."/>
            <person name="Beckman K.B."/>
            <person name="Gohl D.M."/>
        </authorList>
    </citation>
    <scope>NUCLEOTIDE SEQUENCE</scope>
    <source>
        <strain evidence="2">Duluth1</strain>
        <tissue evidence="2">Whole animal</tissue>
    </source>
</reference>
<feature type="region of interest" description="Disordered" evidence="1">
    <location>
        <begin position="1"/>
        <end position="41"/>
    </location>
</feature>
<comment type="caution">
    <text evidence="2">The sequence shown here is derived from an EMBL/GenBank/DDBJ whole genome shotgun (WGS) entry which is preliminary data.</text>
</comment>
<sequence>MASNRQHSYSSYIKPPKTDGCKPPRRPPNLSPNQKTDLTPFQPIRTLGCPRWRPRWPRKPYFPTTYIKLHRVYKEFCWLYKDMTLRLSTNQGRKCSFRIAKVGRS</sequence>
<evidence type="ECO:0000313" key="2">
    <source>
        <dbReference type="EMBL" id="KAH3715411.1"/>
    </source>
</evidence>